<accession>A0ACB8BC11</accession>
<gene>
    <name evidence="1" type="ORF">BV22DRAFT_1069475</name>
</gene>
<reference evidence="1" key="1">
    <citation type="journal article" date="2021" name="New Phytol.">
        <title>Evolutionary innovations through gain and loss of genes in the ectomycorrhizal Boletales.</title>
        <authorList>
            <person name="Wu G."/>
            <person name="Miyauchi S."/>
            <person name="Morin E."/>
            <person name="Kuo A."/>
            <person name="Drula E."/>
            <person name="Varga T."/>
            <person name="Kohler A."/>
            <person name="Feng B."/>
            <person name="Cao Y."/>
            <person name="Lipzen A."/>
            <person name="Daum C."/>
            <person name="Hundley H."/>
            <person name="Pangilinan J."/>
            <person name="Johnson J."/>
            <person name="Barry K."/>
            <person name="LaButti K."/>
            <person name="Ng V."/>
            <person name="Ahrendt S."/>
            <person name="Min B."/>
            <person name="Choi I.G."/>
            <person name="Park H."/>
            <person name="Plett J.M."/>
            <person name="Magnuson J."/>
            <person name="Spatafora J.W."/>
            <person name="Nagy L.G."/>
            <person name="Henrissat B."/>
            <person name="Grigoriev I.V."/>
            <person name="Yang Z.L."/>
            <person name="Xu J."/>
            <person name="Martin F.M."/>
        </authorList>
    </citation>
    <scope>NUCLEOTIDE SEQUENCE</scope>
    <source>
        <strain evidence="1">KUC20120723A-06</strain>
    </source>
</reference>
<organism evidence="1 2">
    <name type="scientific">Leucogyrophana mollusca</name>
    <dbReference type="NCBI Taxonomy" id="85980"/>
    <lineage>
        <taxon>Eukaryota</taxon>
        <taxon>Fungi</taxon>
        <taxon>Dikarya</taxon>
        <taxon>Basidiomycota</taxon>
        <taxon>Agaricomycotina</taxon>
        <taxon>Agaricomycetes</taxon>
        <taxon>Agaricomycetidae</taxon>
        <taxon>Boletales</taxon>
        <taxon>Boletales incertae sedis</taxon>
        <taxon>Leucogyrophana</taxon>
    </lineage>
</organism>
<proteinExistence type="predicted"/>
<dbReference type="EMBL" id="MU266465">
    <property type="protein sequence ID" value="KAH7923019.1"/>
    <property type="molecule type" value="Genomic_DNA"/>
</dbReference>
<evidence type="ECO:0000313" key="1">
    <source>
        <dbReference type="EMBL" id="KAH7923019.1"/>
    </source>
</evidence>
<comment type="caution">
    <text evidence="1">The sequence shown here is derived from an EMBL/GenBank/DDBJ whole genome shotgun (WGS) entry which is preliminary data.</text>
</comment>
<name>A0ACB8BC11_9AGAM</name>
<evidence type="ECO:0000313" key="2">
    <source>
        <dbReference type="Proteomes" id="UP000790709"/>
    </source>
</evidence>
<protein>
    <submittedName>
        <fullName evidence="1">Uncharacterized protein</fullName>
    </submittedName>
</protein>
<dbReference type="Proteomes" id="UP000790709">
    <property type="component" value="Unassembled WGS sequence"/>
</dbReference>
<keyword evidence="2" id="KW-1185">Reference proteome</keyword>
<sequence length="58" mass="6523">MIGQYPLGAGSFLALMVRSPDAFLVPTLDIDLAWHTHQLMTIRYQKDCVVLGGRYVDQ</sequence>